<dbReference type="KEGG" id="sshi:J5U23_01809"/>
<feature type="compositionally biased region" description="Polar residues" evidence="1">
    <location>
        <begin position="23"/>
        <end position="42"/>
    </location>
</feature>
<gene>
    <name evidence="2" type="ORF">J5U23_01809</name>
</gene>
<organism evidence="2 3">
    <name type="scientific">Saccharolobus shibatae (strain ATCC 51178 / DSM 5389 / JCM 8931 / NBRC 15437 / B12)</name>
    <name type="common">Sulfolobus shibatae</name>
    <dbReference type="NCBI Taxonomy" id="523848"/>
    <lineage>
        <taxon>Archaea</taxon>
        <taxon>Thermoproteota</taxon>
        <taxon>Thermoprotei</taxon>
        <taxon>Sulfolobales</taxon>
        <taxon>Sulfolobaceae</taxon>
        <taxon>Saccharolobus</taxon>
    </lineage>
</organism>
<name>A0A8F5BP81_SACSH</name>
<evidence type="ECO:0000313" key="3">
    <source>
        <dbReference type="Proteomes" id="UP000694018"/>
    </source>
</evidence>
<accession>A0A8F5BP81</accession>
<sequence length="42" mass="4684">MEEGERHEHNLPDVTDELEVITDATSISANREDNTLSQSGEN</sequence>
<dbReference type="EMBL" id="CP077717">
    <property type="protein sequence ID" value="QXJ28940.1"/>
    <property type="molecule type" value="Genomic_DNA"/>
</dbReference>
<protein>
    <submittedName>
        <fullName evidence="2">Uncharacterized protein</fullName>
    </submittedName>
</protein>
<reference evidence="2" key="1">
    <citation type="journal article" date="2021" name="Environ. Microbiol.">
        <title>New insights into the diversity and evolution of the archaeal mobilome from three complete genomes of Saccharolobus shibatae.</title>
        <authorList>
            <person name="Medvedeva S."/>
            <person name="Brandt D."/>
            <person name="Cvirkaite-Krupovic V."/>
            <person name="Liu Y."/>
            <person name="Severinov K."/>
            <person name="Ishino S."/>
            <person name="Ishino Y."/>
            <person name="Prangishvili D."/>
            <person name="Kalinowski J."/>
            <person name="Krupovic M."/>
        </authorList>
    </citation>
    <scope>NUCLEOTIDE SEQUENCE</scope>
    <source>
        <strain evidence="2">B12</strain>
    </source>
</reference>
<dbReference type="Proteomes" id="UP000694018">
    <property type="component" value="Chromosome"/>
</dbReference>
<evidence type="ECO:0000313" key="2">
    <source>
        <dbReference type="EMBL" id="QXJ28940.1"/>
    </source>
</evidence>
<proteinExistence type="predicted"/>
<feature type="region of interest" description="Disordered" evidence="1">
    <location>
        <begin position="22"/>
        <end position="42"/>
    </location>
</feature>
<dbReference type="AlphaFoldDB" id="A0A8F5BP81"/>
<evidence type="ECO:0000256" key="1">
    <source>
        <dbReference type="SAM" id="MobiDB-lite"/>
    </source>
</evidence>